<evidence type="ECO:0000313" key="3">
    <source>
        <dbReference type="EMBL" id="MDQ0254009.1"/>
    </source>
</evidence>
<proteinExistence type="predicted"/>
<dbReference type="SUPFAM" id="SSF52540">
    <property type="entry name" value="P-loop containing nucleoside triphosphate hydrolases"/>
    <property type="match status" value="1"/>
</dbReference>
<accession>A0ABT9ZRZ4</accession>
<dbReference type="CDD" id="cd00009">
    <property type="entry name" value="AAA"/>
    <property type="match status" value="1"/>
</dbReference>
<dbReference type="Pfam" id="PF17863">
    <property type="entry name" value="AAA_lid_2"/>
    <property type="match status" value="1"/>
</dbReference>
<dbReference type="PIRSF" id="PIRSF002849">
    <property type="entry name" value="AAA_ATPase_chaperone_MoxR_prd"/>
    <property type="match status" value="1"/>
</dbReference>
<dbReference type="InterPro" id="IPR041628">
    <property type="entry name" value="ChlI/MoxR_AAA_lid"/>
</dbReference>
<gene>
    <name evidence="3" type="ORF">J2S74_001382</name>
</gene>
<dbReference type="Proteomes" id="UP001230005">
    <property type="component" value="Unassembled WGS sequence"/>
</dbReference>
<dbReference type="Gene3D" id="1.10.8.80">
    <property type="entry name" value="Magnesium chelatase subunit I, C-Terminal domain"/>
    <property type="match status" value="1"/>
</dbReference>
<dbReference type="GO" id="GO:0016787">
    <property type="term" value="F:hydrolase activity"/>
    <property type="evidence" value="ECO:0007669"/>
    <property type="project" value="UniProtKB-KW"/>
</dbReference>
<dbReference type="PANTHER" id="PTHR42759:SF5">
    <property type="entry name" value="METHANOL DEHYDROGENASE REGULATOR"/>
    <property type="match status" value="1"/>
</dbReference>
<evidence type="ECO:0000259" key="1">
    <source>
        <dbReference type="Pfam" id="PF07726"/>
    </source>
</evidence>
<reference evidence="3 4" key="1">
    <citation type="submission" date="2023-07" db="EMBL/GenBank/DDBJ databases">
        <title>Genomic Encyclopedia of Type Strains, Phase IV (KMG-IV): sequencing the most valuable type-strain genomes for metagenomic binning, comparative biology and taxonomic classification.</title>
        <authorList>
            <person name="Goeker M."/>
        </authorList>
    </citation>
    <scope>NUCLEOTIDE SEQUENCE [LARGE SCALE GENOMIC DNA]</scope>
    <source>
        <strain evidence="3 4">DSM 9768</strain>
    </source>
</reference>
<keyword evidence="4" id="KW-1185">Reference proteome</keyword>
<dbReference type="EC" id="3.6.3.-" evidence="3"/>
<evidence type="ECO:0000313" key="4">
    <source>
        <dbReference type="Proteomes" id="UP001230005"/>
    </source>
</evidence>
<sequence>MEKQQEMLEKIKGSISTVLVGKEEVTELVMIALLSRGHVLLEDVPGTGKTMLTKTLAKSIDGKFRRVQFTPDVLPSDVTGIQFFNPKEQSFELRPGPVMTNILLADEINRATPRTQSSLLEVMEEGQVTIDGETLALPTPFIVIATQNPVESQQGTFALPEAQMDRFLMQIKVGYPTMQEEQQMLKMYKEQEPLENLSAIVTLDEIKEMQQEIRKIQLSEPVESYLLKIIRATRESESVELGVSPRGTLALMHAAQARAYLQGRDYVIPEDIKALAPHVLCHRLVLTMESSMRRTKEDVFNDILKTIEVPVEAGAIRK</sequence>
<dbReference type="Pfam" id="PF07726">
    <property type="entry name" value="AAA_3"/>
    <property type="match status" value="1"/>
</dbReference>
<keyword evidence="3" id="KW-0378">Hydrolase</keyword>
<dbReference type="InterPro" id="IPR050764">
    <property type="entry name" value="CbbQ/NirQ/NorQ/GpvN"/>
</dbReference>
<organism evidence="3 4">
    <name type="scientific">Evansella vedderi</name>
    <dbReference type="NCBI Taxonomy" id="38282"/>
    <lineage>
        <taxon>Bacteria</taxon>
        <taxon>Bacillati</taxon>
        <taxon>Bacillota</taxon>
        <taxon>Bacilli</taxon>
        <taxon>Bacillales</taxon>
        <taxon>Bacillaceae</taxon>
        <taxon>Evansella</taxon>
    </lineage>
</organism>
<dbReference type="PANTHER" id="PTHR42759">
    <property type="entry name" value="MOXR FAMILY PROTEIN"/>
    <property type="match status" value="1"/>
</dbReference>
<name>A0ABT9ZRZ4_9BACI</name>
<comment type="caution">
    <text evidence="3">The sequence shown here is derived from an EMBL/GenBank/DDBJ whole genome shotgun (WGS) entry which is preliminary data.</text>
</comment>
<dbReference type="EMBL" id="JAUSUG010000004">
    <property type="protein sequence ID" value="MDQ0254009.1"/>
    <property type="molecule type" value="Genomic_DNA"/>
</dbReference>
<protein>
    <submittedName>
        <fullName evidence="3">MoxR-like ATPase</fullName>
        <ecNumber evidence="3">3.6.3.-</ecNumber>
    </submittedName>
</protein>
<feature type="domain" description="ATPase AAA-3" evidence="1">
    <location>
        <begin position="38"/>
        <end position="169"/>
    </location>
</feature>
<dbReference type="InterPro" id="IPR011703">
    <property type="entry name" value="ATPase_AAA-3"/>
</dbReference>
<dbReference type="InterPro" id="IPR027417">
    <property type="entry name" value="P-loop_NTPase"/>
</dbReference>
<evidence type="ECO:0000259" key="2">
    <source>
        <dbReference type="Pfam" id="PF17863"/>
    </source>
</evidence>
<dbReference type="Gene3D" id="3.40.50.300">
    <property type="entry name" value="P-loop containing nucleotide triphosphate hydrolases"/>
    <property type="match status" value="1"/>
</dbReference>
<feature type="domain" description="ChlI/MoxR AAA lid" evidence="2">
    <location>
        <begin position="231"/>
        <end position="302"/>
    </location>
</feature>
<dbReference type="RefSeq" id="WP_307323357.1">
    <property type="nucleotide sequence ID" value="NZ_JAUSUG010000004.1"/>
</dbReference>